<dbReference type="CDD" id="cd03124">
    <property type="entry name" value="alpha_CA_prokaryotic_like"/>
    <property type="match status" value="1"/>
</dbReference>
<comment type="caution">
    <text evidence="3">The sequence shown here is derived from an EMBL/GenBank/DDBJ whole genome shotgun (WGS) entry which is preliminary data.</text>
</comment>
<dbReference type="InterPro" id="IPR023561">
    <property type="entry name" value="Carbonic_anhydrase_a-class"/>
</dbReference>
<reference evidence="3 4" key="2">
    <citation type="submission" date="2015-05" db="EMBL/GenBank/DDBJ databases">
        <title>Distinctive expansion of gene families associated with plant cell wall degradation and secondary metabolism in the genomes of grapevine trunk pathogens.</title>
        <authorList>
            <person name="Lawrence D.P."/>
            <person name="Travadon R."/>
            <person name="Rolshausen P.E."/>
            <person name="Baumgartner K."/>
        </authorList>
    </citation>
    <scope>NUCLEOTIDE SEQUENCE [LARGE SCALE GENOMIC DNA]</scope>
    <source>
        <strain evidence="3">DS831</strain>
    </source>
</reference>
<dbReference type="GO" id="GO:0004089">
    <property type="term" value="F:carbonate dehydratase activity"/>
    <property type="evidence" value="ECO:0007669"/>
    <property type="project" value="InterPro"/>
</dbReference>
<protein>
    <submittedName>
        <fullName evidence="3">Putative carbonic anhydrase</fullName>
    </submittedName>
</protein>
<dbReference type="EMBL" id="LAQI01000111">
    <property type="protein sequence ID" value="KKY19547.1"/>
    <property type="molecule type" value="Genomic_DNA"/>
</dbReference>
<evidence type="ECO:0000259" key="2">
    <source>
        <dbReference type="PROSITE" id="PS51144"/>
    </source>
</evidence>
<dbReference type="SUPFAM" id="SSF51069">
    <property type="entry name" value="Carbonic anhydrase"/>
    <property type="match status" value="1"/>
</dbReference>
<dbReference type="Gene3D" id="3.10.200.10">
    <property type="entry name" value="Alpha carbonic anhydrase"/>
    <property type="match status" value="1"/>
</dbReference>
<dbReference type="PANTHER" id="PTHR18952">
    <property type="entry name" value="CARBONIC ANHYDRASE"/>
    <property type="match status" value="1"/>
</dbReference>
<gene>
    <name evidence="3" type="ORF">UCDDS831_g05206</name>
</gene>
<sequence>MFVHLASFAALLPTILACADHSYSARNAIHKRQNIADIGDSLWTTRNTSSRDWAYEASYDWGRISPDYELCQTGTQQSPINLRTEAVGNMVHTPRFTGYDGEWAGQYFNWGYGSAFNLDHPEGDYSQLPSMEFDNQTVYMTGWHIHAPADHRIDGEWTKAELHFVHVDAKGKEKAVLGFMMDPYGGLDDTAYNSSWVDQLPSPMLHFNETDRQLAMPMRFDLALDEVNGFEEFWTYKGSLTSPPCTEGKRWFVARERMFTSVPQMREILRVSTFSARSVQKEWLHGVNV</sequence>
<reference evidence="3 4" key="1">
    <citation type="submission" date="2015-03" db="EMBL/GenBank/DDBJ databases">
        <authorList>
            <person name="Morales-Cruz A."/>
            <person name="Amrine K.C."/>
            <person name="Cantu D."/>
        </authorList>
    </citation>
    <scope>NUCLEOTIDE SEQUENCE [LARGE SCALE GENOMIC DNA]</scope>
    <source>
        <strain evidence="3">DS831</strain>
    </source>
</reference>
<dbReference type="Pfam" id="PF00194">
    <property type="entry name" value="Carb_anhydrase"/>
    <property type="match status" value="1"/>
</dbReference>
<keyword evidence="1" id="KW-0732">Signal</keyword>
<proteinExistence type="predicted"/>
<evidence type="ECO:0000313" key="4">
    <source>
        <dbReference type="Proteomes" id="UP000034182"/>
    </source>
</evidence>
<feature type="signal peptide" evidence="1">
    <location>
        <begin position="1"/>
        <end position="17"/>
    </location>
</feature>
<dbReference type="InterPro" id="IPR036398">
    <property type="entry name" value="CA_dom_sf"/>
</dbReference>
<name>A0A0G2E969_9PEZI</name>
<dbReference type="AlphaFoldDB" id="A0A0G2E969"/>
<dbReference type="InterPro" id="IPR001148">
    <property type="entry name" value="CA_dom"/>
</dbReference>
<dbReference type="PANTHER" id="PTHR18952:SF274">
    <property type="entry name" value="ALPHA-CARBONIC ANHYDRASE DOMAIN-CONTAINING PROTEIN"/>
    <property type="match status" value="1"/>
</dbReference>
<evidence type="ECO:0000313" key="3">
    <source>
        <dbReference type="EMBL" id="KKY19547.1"/>
    </source>
</evidence>
<dbReference type="GO" id="GO:0008270">
    <property type="term" value="F:zinc ion binding"/>
    <property type="evidence" value="ECO:0007669"/>
    <property type="project" value="InterPro"/>
</dbReference>
<organism evidence="3 4">
    <name type="scientific">Diplodia seriata</name>
    <dbReference type="NCBI Taxonomy" id="420778"/>
    <lineage>
        <taxon>Eukaryota</taxon>
        <taxon>Fungi</taxon>
        <taxon>Dikarya</taxon>
        <taxon>Ascomycota</taxon>
        <taxon>Pezizomycotina</taxon>
        <taxon>Dothideomycetes</taxon>
        <taxon>Dothideomycetes incertae sedis</taxon>
        <taxon>Botryosphaeriales</taxon>
        <taxon>Botryosphaeriaceae</taxon>
        <taxon>Diplodia</taxon>
    </lineage>
</organism>
<feature type="chain" id="PRO_5002543488" evidence="1">
    <location>
        <begin position="18"/>
        <end position="289"/>
    </location>
</feature>
<dbReference type="SMART" id="SM01057">
    <property type="entry name" value="Carb_anhydrase"/>
    <property type="match status" value="1"/>
</dbReference>
<accession>A0A0G2E969</accession>
<evidence type="ECO:0000256" key="1">
    <source>
        <dbReference type="SAM" id="SignalP"/>
    </source>
</evidence>
<dbReference type="InterPro" id="IPR041891">
    <property type="entry name" value="Alpha_CA_prokaryot-like"/>
</dbReference>
<dbReference type="PROSITE" id="PS51144">
    <property type="entry name" value="ALPHA_CA_2"/>
    <property type="match status" value="1"/>
</dbReference>
<dbReference type="Proteomes" id="UP000034182">
    <property type="component" value="Unassembled WGS sequence"/>
</dbReference>
<feature type="domain" description="Alpha-carbonic anhydrase" evidence="2">
    <location>
        <begin position="51"/>
        <end position="289"/>
    </location>
</feature>